<dbReference type="EMBL" id="JBIGHV010000003">
    <property type="protein sequence ID" value="MFG6429776.1"/>
    <property type="molecule type" value="Genomic_DNA"/>
</dbReference>
<name>A0ABW7EZW1_9BURK</name>
<dbReference type="RefSeq" id="WP_394477518.1">
    <property type="nucleotide sequence ID" value="NZ_JBIGHV010000003.1"/>
</dbReference>
<dbReference type="Proteomes" id="UP001606210">
    <property type="component" value="Unassembled WGS sequence"/>
</dbReference>
<organism evidence="1 2">
    <name type="scientific">Pelomonas parva</name>
    <dbReference type="NCBI Taxonomy" id="3299032"/>
    <lineage>
        <taxon>Bacteria</taxon>
        <taxon>Pseudomonadati</taxon>
        <taxon>Pseudomonadota</taxon>
        <taxon>Betaproteobacteria</taxon>
        <taxon>Burkholderiales</taxon>
        <taxon>Sphaerotilaceae</taxon>
        <taxon>Roseateles</taxon>
    </lineage>
</organism>
<protein>
    <submittedName>
        <fullName evidence="1">Uncharacterized protein</fullName>
    </submittedName>
</protein>
<evidence type="ECO:0000313" key="2">
    <source>
        <dbReference type="Proteomes" id="UP001606210"/>
    </source>
</evidence>
<sequence>MSSYTGLYVQRTGSGKIHSVQVVDTAGMELPLDPEQYVGGDVKPPMEELLDIDLYVAAKRGTSHVLITLVRWIRGQKVTINQTETLQRFG</sequence>
<accession>A0ABW7EZW1</accession>
<evidence type="ECO:0000313" key="1">
    <source>
        <dbReference type="EMBL" id="MFG6429776.1"/>
    </source>
</evidence>
<gene>
    <name evidence="1" type="ORF">ACG00Y_07630</name>
</gene>
<proteinExistence type="predicted"/>
<keyword evidence="2" id="KW-1185">Reference proteome</keyword>
<comment type="caution">
    <text evidence="1">The sequence shown here is derived from an EMBL/GenBank/DDBJ whole genome shotgun (WGS) entry which is preliminary data.</text>
</comment>
<reference evidence="1 2" key="1">
    <citation type="submission" date="2024-08" db="EMBL/GenBank/DDBJ databases">
        <authorList>
            <person name="Lu H."/>
        </authorList>
    </citation>
    <scope>NUCLEOTIDE SEQUENCE [LARGE SCALE GENOMIC DNA]</scope>
    <source>
        <strain evidence="1 2">LYH14W</strain>
    </source>
</reference>